<dbReference type="Gene3D" id="2.130.10.10">
    <property type="entry name" value="YVTN repeat-like/Quinoprotein amine dehydrogenase"/>
    <property type="match status" value="1"/>
</dbReference>
<dbReference type="SUPFAM" id="SSF110296">
    <property type="entry name" value="Oligoxyloglucan reducing end-specific cellobiohydrolase"/>
    <property type="match status" value="1"/>
</dbReference>
<gene>
    <name evidence="1" type="ORF">IAB27_00190</name>
</gene>
<name>A0A9D0ZPT8_9FIRM</name>
<dbReference type="AlphaFoldDB" id="A0A9D0ZPT8"/>
<dbReference type="InterPro" id="IPR015943">
    <property type="entry name" value="WD40/YVTN_repeat-like_dom_sf"/>
</dbReference>
<accession>A0A9D0ZPT8</accession>
<protein>
    <submittedName>
        <fullName evidence="1">Uncharacterized protein</fullName>
    </submittedName>
</protein>
<comment type="caution">
    <text evidence="1">The sequence shown here is derived from an EMBL/GenBank/DDBJ whole genome shotgun (WGS) entry which is preliminary data.</text>
</comment>
<evidence type="ECO:0000313" key="1">
    <source>
        <dbReference type="EMBL" id="HIQ90037.1"/>
    </source>
</evidence>
<organism evidence="1 2">
    <name type="scientific">Candidatus Coprosoma intestinipullorum</name>
    <dbReference type="NCBI Taxonomy" id="2840752"/>
    <lineage>
        <taxon>Bacteria</taxon>
        <taxon>Bacillati</taxon>
        <taxon>Bacillota</taxon>
        <taxon>Bacillota incertae sedis</taxon>
        <taxon>Candidatus Coprosoma</taxon>
    </lineage>
</organism>
<reference evidence="1" key="1">
    <citation type="submission" date="2020-10" db="EMBL/GenBank/DDBJ databases">
        <authorList>
            <person name="Gilroy R."/>
        </authorList>
    </citation>
    <scope>NUCLEOTIDE SEQUENCE</scope>
    <source>
        <strain evidence="1">CHK147-3167</strain>
    </source>
</reference>
<feature type="non-terminal residue" evidence="1">
    <location>
        <position position="1"/>
    </location>
</feature>
<dbReference type="EMBL" id="DVFV01000004">
    <property type="protein sequence ID" value="HIQ90037.1"/>
    <property type="molecule type" value="Genomic_DNA"/>
</dbReference>
<evidence type="ECO:0000313" key="2">
    <source>
        <dbReference type="Proteomes" id="UP000886786"/>
    </source>
</evidence>
<sequence>DTPNSVKYTYYDNKGNVINEKTVDFAKDKNGKIVDKDEHESYDDTEFKEEDYYVLPEDLESIYEKKFGKEIIRVSITGYVLAQRMGVSVLKSTDGGKTFDYVTDEDIIVSREAKAKFLNKKQGFVISTGNIWLDGHSNDVYVTNDGGKTFTPAKFNYTHEGIQFITVEKLPYLKNNTLHLKCSMYASKSDGTGYEDIPLDFISTDDGLTWNLSE</sequence>
<dbReference type="Proteomes" id="UP000886786">
    <property type="component" value="Unassembled WGS sequence"/>
</dbReference>
<proteinExistence type="predicted"/>
<reference evidence="1" key="2">
    <citation type="journal article" date="2021" name="PeerJ">
        <title>Extensive microbial diversity within the chicken gut microbiome revealed by metagenomics and culture.</title>
        <authorList>
            <person name="Gilroy R."/>
            <person name="Ravi A."/>
            <person name="Getino M."/>
            <person name="Pursley I."/>
            <person name="Horton D.L."/>
            <person name="Alikhan N.F."/>
            <person name="Baker D."/>
            <person name="Gharbi K."/>
            <person name="Hall N."/>
            <person name="Watson M."/>
            <person name="Adriaenssens E.M."/>
            <person name="Foster-Nyarko E."/>
            <person name="Jarju S."/>
            <person name="Secka A."/>
            <person name="Antonio M."/>
            <person name="Oren A."/>
            <person name="Chaudhuri R.R."/>
            <person name="La Ragione R."/>
            <person name="Hildebrand F."/>
            <person name="Pallen M.J."/>
        </authorList>
    </citation>
    <scope>NUCLEOTIDE SEQUENCE</scope>
    <source>
        <strain evidence="1">CHK147-3167</strain>
    </source>
</reference>